<reference evidence="1 2" key="1">
    <citation type="journal article" date="2018" name="Genome Announc.">
        <title>Complete genomes of two Megasphaera elsdenii strains, NCIMB 702410 and ATCC 25940.</title>
        <authorList>
            <person name="Hatmaker E.A."/>
            <person name="O'Dell K."/>
            <person name="Riley L.A."/>
            <person name="Klingeman D.M."/>
            <person name="Guss A.M."/>
        </authorList>
    </citation>
    <scope>NUCLEOTIDE SEQUENCE [LARGE SCALE GENOMIC DNA]</scope>
    <source>
        <strain evidence="1 2">NCIMB702410</strain>
    </source>
</reference>
<dbReference type="Gene3D" id="1.20.120.680">
    <property type="entry name" value="Formiminotetrahydrofolate cyclodeaminase monomer, up-and-down helical bundle"/>
    <property type="match status" value="1"/>
</dbReference>
<sequence>MDFTQFQSMPLDGLLEVTASKEPVPGGGGIAAMTAASAAALVEMVANLTIGKKGYGEIEKLMVSIRDKAHGLRQRYLDGIAEDAAAFDSVIRAVRLPKDTPDRAATVQQAFKDAAISPFELGKDIFVLLQLAEQVVRYGNAWVITDGVIATMNARAAMRSAFYSVRINLKSIKDETFVKQMINEIREIEEKAAIVEQNVEYEYRKR</sequence>
<dbReference type="GO" id="GO:0016787">
    <property type="term" value="F:hydrolase activity"/>
    <property type="evidence" value="ECO:0007669"/>
    <property type="project" value="UniProtKB-KW"/>
</dbReference>
<evidence type="ECO:0000313" key="2">
    <source>
        <dbReference type="Proteomes" id="UP000238358"/>
    </source>
</evidence>
<dbReference type="RefSeq" id="WP_036220731.1">
    <property type="nucleotide sequence ID" value="NZ_AP031433.1"/>
</dbReference>
<dbReference type="Pfam" id="PF04961">
    <property type="entry name" value="FTCD_C"/>
    <property type="match status" value="1"/>
</dbReference>
<dbReference type="InterPro" id="IPR007044">
    <property type="entry name" value="Cyclodeamin/CycHdrlase"/>
</dbReference>
<accession>A0A1M6LKX1</accession>
<dbReference type="OrthoDB" id="7959174at2"/>
<dbReference type="AlphaFoldDB" id="A0A1M6LKX1"/>
<name>A0A1M6LKX1_MEGEL</name>
<protein>
    <submittedName>
        <fullName evidence="1">Methenyltetrahydrofolate cyclohydrolase</fullName>
    </submittedName>
</protein>
<evidence type="ECO:0000313" key="1">
    <source>
        <dbReference type="EMBL" id="AVO27961.1"/>
    </source>
</evidence>
<dbReference type="EMBL" id="CP027569">
    <property type="protein sequence ID" value="AVO27961.1"/>
    <property type="molecule type" value="Genomic_DNA"/>
</dbReference>
<dbReference type="Proteomes" id="UP000238358">
    <property type="component" value="Chromosome"/>
</dbReference>
<keyword evidence="1" id="KW-0378">Hydrolase</keyword>
<dbReference type="SUPFAM" id="SSF101262">
    <property type="entry name" value="Methenyltetrahydrofolate cyclohydrolase-like"/>
    <property type="match status" value="1"/>
</dbReference>
<dbReference type="InterPro" id="IPR036178">
    <property type="entry name" value="Formintransfe-cycloase-like_sf"/>
</dbReference>
<gene>
    <name evidence="1" type="ORF">C6Y28_10195</name>
</gene>
<proteinExistence type="predicted"/>
<organism evidence="1 2">
    <name type="scientific">Megasphaera elsdenii</name>
    <dbReference type="NCBI Taxonomy" id="907"/>
    <lineage>
        <taxon>Bacteria</taxon>
        <taxon>Bacillati</taxon>
        <taxon>Bacillota</taxon>
        <taxon>Negativicutes</taxon>
        <taxon>Veillonellales</taxon>
        <taxon>Veillonellaceae</taxon>
        <taxon>Megasphaera</taxon>
    </lineage>
</organism>